<keyword evidence="1" id="KW-0472">Membrane</keyword>
<dbReference type="Pfam" id="PF22673">
    <property type="entry name" value="MCP-like_PDC_1"/>
    <property type="match status" value="1"/>
</dbReference>
<keyword evidence="1" id="KW-0812">Transmembrane</keyword>
<dbReference type="Gene3D" id="1.20.120.1530">
    <property type="match status" value="1"/>
</dbReference>
<sequence>MFNRFSLGTKAILSVLAILSICMVLMISMLVIQATHIAKKDAKVLIFNVAKRIANDYEAHINESLVALNFAQQTLSALIQETNDMNFERRAKNRLENTLDSNQWLENGFVYIKKNALSRFNINAENLINGDMVLYAFDESPESTGGVVFLPSNDHFLSLESVKKALETGQQSIGKPHPIDYKGQSAIVLDFAYPLFDSKGNTQGVVGMSINLDWVGAQLLGNKFSVFKDDYRWVLDNQAHIIKHFNKDFLLKSLTDLNASENAKLMASDINSCQSGVYEYSNIMNTATTSGVASFPIGENSDICYAVVVTAPNSSVYASATKITIIAILGAVICLLVSAVFIALYMKRSITKRLHRISHTFFEFFNYLNYKQDKPPKPLRIIAKDELGKMGETINENIAVIENTLKQDKMLISEVLGIVDEAKRGHFGKNIKQITFNPQINELKNAINEMSVALLNLVGDDLNRTNRVFQSYRNNDFTDRY</sequence>
<dbReference type="Gene3D" id="3.30.450.20">
    <property type="entry name" value="PAS domain"/>
    <property type="match status" value="1"/>
</dbReference>
<feature type="transmembrane region" description="Helical" evidence="1">
    <location>
        <begin position="323"/>
        <end position="346"/>
    </location>
</feature>
<proteinExistence type="predicted"/>
<dbReference type="STRING" id="235279.HH_0736"/>
<dbReference type="AlphaFoldDB" id="Q7VI72"/>
<name>Q7VI72_HELHP</name>
<feature type="transmembrane region" description="Helical" evidence="1">
    <location>
        <begin position="12"/>
        <end position="32"/>
    </location>
</feature>
<dbReference type="eggNOG" id="COG0840">
    <property type="taxonomic scope" value="Bacteria"/>
</dbReference>
<dbReference type="HOGENOM" id="CLU_000445_107_30_7"/>
<evidence type="ECO:0000313" key="2">
    <source>
        <dbReference type="EMBL" id="AAP77333.1"/>
    </source>
</evidence>
<keyword evidence="3" id="KW-1185">Reference proteome</keyword>
<keyword evidence="1" id="KW-1133">Transmembrane helix</keyword>
<evidence type="ECO:0000256" key="1">
    <source>
        <dbReference type="SAM" id="Phobius"/>
    </source>
</evidence>
<dbReference type="CDD" id="cd18773">
    <property type="entry name" value="PDC1_HK_sensor"/>
    <property type="match status" value="1"/>
</dbReference>
<evidence type="ECO:0000313" key="3">
    <source>
        <dbReference type="Proteomes" id="UP000002495"/>
    </source>
</evidence>
<organism evidence="2 3">
    <name type="scientific">Helicobacter hepaticus (strain ATCC 51449 / 3B1)</name>
    <dbReference type="NCBI Taxonomy" id="235279"/>
    <lineage>
        <taxon>Bacteria</taxon>
        <taxon>Pseudomonadati</taxon>
        <taxon>Campylobacterota</taxon>
        <taxon>Epsilonproteobacteria</taxon>
        <taxon>Campylobacterales</taxon>
        <taxon>Helicobacteraceae</taxon>
        <taxon>Helicobacter</taxon>
    </lineage>
</organism>
<accession>Q7VI72</accession>
<gene>
    <name evidence="2" type="ordered locus">HH_0736</name>
</gene>
<protein>
    <recommendedName>
        <fullName evidence="4">Methyl-accepting chemotaxis protein</fullName>
    </recommendedName>
</protein>
<dbReference type="EMBL" id="AE017125">
    <property type="protein sequence ID" value="AAP77333.1"/>
    <property type="molecule type" value="Genomic_DNA"/>
</dbReference>
<dbReference type="RefSeq" id="WP_011115578.1">
    <property type="nucleotide sequence ID" value="NC_004917.1"/>
</dbReference>
<evidence type="ECO:0008006" key="4">
    <source>
        <dbReference type="Google" id="ProtNLM"/>
    </source>
</evidence>
<dbReference type="Proteomes" id="UP000002495">
    <property type="component" value="Chromosome"/>
</dbReference>
<reference evidence="2 3" key="1">
    <citation type="journal article" date="2003" name="Proc. Natl. Acad. Sci. U.S.A.">
        <title>The complete genome sequence of the carcinogenic bacterium Helicobacter hepaticus.</title>
        <authorList>
            <person name="Suerbaum S."/>
            <person name="Josenhans C."/>
            <person name="Sterzenbach T."/>
            <person name="Drescher B."/>
            <person name="Brandt P."/>
            <person name="Bell M."/>
            <person name="Droege M."/>
            <person name="Fartmann B."/>
            <person name="Fischer H.-P."/>
            <person name="Ge Z."/>
            <person name="Hoerster A."/>
            <person name="Holland R."/>
            <person name="Klein K."/>
            <person name="Koenig J."/>
            <person name="Macko L."/>
            <person name="Mendz G.L."/>
            <person name="Nyakatura G."/>
            <person name="Schauer D.B."/>
            <person name="Shen Z."/>
            <person name="Weber J."/>
            <person name="Frosch M."/>
            <person name="Fox J.G."/>
        </authorList>
    </citation>
    <scope>NUCLEOTIDE SEQUENCE [LARGE SCALE GENOMIC DNA]</scope>
    <source>
        <strain evidence="3">ATCC 51449 / 3B1</strain>
    </source>
</reference>
<dbReference type="KEGG" id="hhe:HH_0736"/>